<dbReference type="Gene3D" id="3.40.50.1000">
    <property type="entry name" value="HAD superfamily/HAD-like"/>
    <property type="match status" value="1"/>
</dbReference>
<feature type="compositionally biased region" description="Low complexity" evidence="1">
    <location>
        <begin position="1"/>
        <end position="16"/>
    </location>
</feature>
<feature type="region of interest" description="Disordered" evidence="1">
    <location>
        <begin position="446"/>
        <end position="492"/>
    </location>
</feature>
<dbReference type="Gene3D" id="1.10.150.240">
    <property type="entry name" value="Putative phosphatase, domain 2"/>
    <property type="match status" value="1"/>
</dbReference>
<keyword evidence="3" id="KW-1185">Reference proteome</keyword>
<proteinExistence type="predicted"/>
<feature type="region of interest" description="Disordered" evidence="1">
    <location>
        <begin position="1"/>
        <end position="34"/>
    </location>
</feature>
<reference evidence="2 3" key="1">
    <citation type="journal article" date="2018" name="Sci. Rep.">
        <title>Raphidocelis subcapitata (=Pseudokirchneriella subcapitata) provides an insight into genome evolution and environmental adaptations in the Sphaeropleales.</title>
        <authorList>
            <person name="Suzuki S."/>
            <person name="Yamaguchi H."/>
            <person name="Nakajima N."/>
            <person name="Kawachi M."/>
        </authorList>
    </citation>
    <scope>NUCLEOTIDE SEQUENCE [LARGE SCALE GENOMIC DNA]</scope>
    <source>
        <strain evidence="2 3">NIES-35</strain>
    </source>
</reference>
<dbReference type="InterPro" id="IPR036412">
    <property type="entry name" value="HAD-like_sf"/>
</dbReference>
<dbReference type="InterPro" id="IPR041492">
    <property type="entry name" value="HAD_2"/>
</dbReference>
<dbReference type="Proteomes" id="UP000247498">
    <property type="component" value="Unassembled WGS sequence"/>
</dbReference>
<comment type="caution">
    <text evidence="2">The sequence shown here is derived from an EMBL/GenBank/DDBJ whole genome shotgun (WGS) entry which is preliminary data.</text>
</comment>
<dbReference type="PANTHER" id="PTHR47108">
    <property type="entry name" value="5-AMINO-6-(5-PHOSPHO-D-RIBITYLAMINO)URACIL PHOSPHATASE, CHLOROPLASTIC"/>
    <property type="match status" value="1"/>
</dbReference>
<accession>A0A2V0PF86</accession>
<evidence type="ECO:0000313" key="3">
    <source>
        <dbReference type="Proteomes" id="UP000247498"/>
    </source>
</evidence>
<organism evidence="2 3">
    <name type="scientific">Raphidocelis subcapitata</name>
    <dbReference type="NCBI Taxonomy" id="307507"/>
    <lineage>
        <taxon>Eukaryota</taxon>
        <taxon>Viridiplantae</taxon>
        <taxon>Chlorophyta</taxon>
        <taxon>core chlorophytes</taxon>
        <taxon>Chlorophyceae</taxon>
        <taxon>CS clade</taxon>
        <taxon>Sphaeropleales</taxon>
        <taxon>Selenastraceae</taxon>
        <taxon>Raphidocelis</taxon>
    </lineage>
</organism>
<evidence type="ECO:0000313" key="2">
    <source>
        <dbReference type="EMBL" id="GBF95857.1"/>
    </source>
</evidence>
<dbReference type="OrthoDB" id="40579at2759"/>
<dbReference type="InterPro" id="IPR023198">
    <property type="entry name" value="PGP-like_dom2"/>
</dbReference>
<dbReference type="SUPFAM" id="SSF56784">
    <property type="entry name" value="HAD-like"/>
    <property type="match status" value="1"/>
</dbReference>
<dbReference type="AlphaFoldDB" id="A0A2V0PF86"/>
<dbReference type="STRING" id="307507.A0A2V0PF86"/>
<dbReference type="Pfam" id="PF13419">
    <property type="entry name" value="HAD_2"/>
    <property type="match status" value="1"/>
</dbReference>
<feature type="compositionally biased region" description="Pro residues" evidence="1">
    <location>
        <begin position="483"/>
        <end position="492"/>
    </location>
</feature>
<dbReference type="EMBL" id="BDRX01000071">
    <property type="protein sequence ID" value="GBF95857.1"/>
    <property type="molecule type" value="Genomic_DNA"/>
</dbReference>
<feature type="compositionally biased region" description="Low complexity" evidence="1">
    <location>
        <begin position="446"/>
        <end position="471"/>
    </location>
</feature>
<dbReference type="FunCoup" id="A0A2V0PF86">
    <property type="interactions" value="240"/>
</dbReference>
<evidence type="ECO:0000256" key="1">
    <source>
        <dbReference type="SAM" id="MobiDB-lite"/>
    </source>
</evidence>
<dbReference type="PANTHER" id="PTHR47108:SF1">
    <property type="entry name" value="5-AMINO-6-(5-PHOSPHO-D-RIBITYLAMINO)URACIL PHOSPHATASE, CHLOROPLASTIC"/>
    <property type="match status" value="1"/>
</dbReference>
<sequence>MQLRQAPARPALARAAGGTRQRLGAPAPVAPANSRCRLPRPPVASAISEAVLAAPARAAAPRRAALARRISAAPAAVVALPGAAPRAAAAPHGPRPPRAAVPVGVVDVPPEEEIALPLPRAVESAADDPLLHNPLQRMERLGTGWFGVIADYEGVLVDSTVEVHKEAWRQVAVEMNLPVPLGSTLNRINGLRDEVIIMQLLTWTRNPGTAAAIAARKEEIYDQLMNGNAPAEVPGMRPFLEMLANFNIPVALASPLSERRVRPAIDRLDLGRAFAAVVTGEDNSSPELELTYLTACHQIARPPLRCVVVGDSNRSVEAARELGMKSVVVTGGQPAWNFGGADLVVRSVSALTFSNMRSLFGQEELVESTTPWEEIRAERKREEEEALSRGGGGFSRAGSVGSVGSAASSGFSSSTAGGGYAASGGGSISSGGSWREQTAVAVPAAAPAPAPATVSASASASASSGGSQSVSMQEAGEDEFVVLPPPGAACWD</sequence>
<name>A0A2V0PF86_9CHLO</name>
<protein>
    <submittedName>
        <fullName evidence="2">Uncharacterized protein</fullName>
    </submittedName>
</protein>
<dbReference type="InParanoid" id="A0A2V0PF86"/>
<dbReference type="InterPro" id="IPR023214">
    <property type="entry name" value="HAD_sf"/>
</dbReference>
<gene>
    <name evidence="2" type="ORF">Rsub_08448</name>
</gene>